<comment type="caution">
    <text evidence="1">The sequence shown here is derived from an EMBL/GenBank/DDBJ whole genome shotgun (WGS) entry which is preliminary data.</text>
</comment>
<protein>
    <submittedName>
        <fullName evidence="1">Uncharacterized protein</fullName>
    </submittedName>
</protein>
<proteinExistence type="predicted"/>
<evidence type="ECO:0000313" key="1">
    <source>
        <dbReference type="EMBL" id="KAK4779821.1"/>
    </source>
</evidence>
<organism evidence="1 2">
    <name type="scientific">Trapa incisa</name>
    <dbReference type="NCBI Taxonomy" id="236973"/>
    <lineage>
        <taxon>Eukaryota</taxon>
        <taxon>Viridiplantae</taxon>
        <taxon>Streptophyta</taxon>
        <taxon>Embryophyta</taxon>
        <taxon>Tracheophyta</taxon>
        <taxon>Spermatophyta</taxon>
        <taxon>Magnoliopsida</taxon>
        <taxon>eudicotyledons</taxon>
        <taxon>Gunneridae</taxon>
        <taxon>Pentapetalae</taxon>
        <taxon>rosids</taxon>
        <taxon>malvids</taxon>
        <taxon>Myrtales</taxon>
        <taxon>Lythraceae</taxon>
        <taxon>Trapa</taxon>
    </lineage>
</organism>
<keyword evidence="2" id="KW-1185">Reference proteome</keyword>
<reference evidence="1 2" key="1">
    <citation type="journal article" date="2023" name="Hortic Res">
        <title>Pangenome of water caltrop reveals structural variations and asymmetric subgenome divergence after allopolyploidization.</title>
        <authorList>
            <person name="Zhang X."/>
            <person name="Chen Y."/>
            <person name="Wang L."/>
            <person name="Yuan Y."/>
            <person name="Fang M."/>
            <person name="Shi L."/>
            <person name="Lu R."/>
            <person name="Comes H.P."/>
            <person name="Ma Y."/>
            <person name="Chen Y."/>
            <person name="Huang G."/>
            <person name="Zhou Y."/>
            <person name="Zheng Z."/>
            <person name="Qiu Y."/>
        </authorList>
    </citation>
    <scope>NUCLEOTIDE SEQUENCE [LARGE SCALE GENOMIC DNA]</scope>
    <source>
        <tissue evidence="1">Roots</tissue>
    </source>
</reference>
<dbReference type="AlphaFoldDB" id="A0AAN7QX14"/>
<accession>A0AAN7QX14</accession>
<name>A0AAN7QX14_9MYRT</name>
<gene>
    <name evidence="1" type="ORF">SAY87_015927</name>
</gene>
<evidence type="ECO:0000313" key="2">
    <source>
        <dbReference type="Proteomes" id="UP001345219"/>
    </source>
</evidence>
<sequence>MKFSKKYQEFMQGQDQRKLPGVGLKKLKKILKKCRRRGCPSQSQMAMNQATGQPIANAHVCPQHCQGRPSHPFLVRCWSLYPLLISHDNKEIRPESFNFLVP</sequence>
<dbReference type="EMBL" id="JAXIOK010000001">
    <property type="protein sequence ID" value="KAK4779821.1"/>
    <property type="molecule type" value="Genomic_DNA"/>
</dbReference>
<dbReference type="Proteomes" id="UP001345219">
    <property type="component" value="Chromosome 13"/>
</dbReference>